<gene>
    <name evidence="2" type="ORF">RSOL_084740</name>
</gene>
<accession>X8IZF3</accession>
<reference evidence="3" key="1">
    <citation type="journal article" date="2014" name="Genome Announc.">
        <title>Draft genome sequence of the plant-pathogenic soil fungus Rhizoctonia solani anastomosis group 3 strain Rhs1AP.</title>
        <authorList>
            <person name="Cubeta M.A."/>
            <person name="Thomas E."/>
            <person name="Dean R.A."/>
            <person name="Jabaji S."/>
            <person name="Neate S.M."/>
            <person name="Tavantzis S."/>
            <person name="Toda T."/>
            <person name="Vilgalys R."/>
            <person name="Bharathan N."/>
            <person name="Fedorova-Abrams N."/>
            <person name="Pakala S.B."/>
            <person name="Pakala S.M."/>
            <person name="Zafar N."/>
            <person name="Joardar V."/>
            <person name="Losada L."/>
            <person name="Nierman W.C."/>
        </authorList>
    </citation>
    <scope>NUCLEOTIDE SEQUENCE [LARGE SCALE GENOMIC DNA]</scope>
    <source>
        <strain evidence="3">AG-3</strain>
    </source>
</reference>
<feature type="region of interest" description="Disordered" evidence="1">
    <location>
        <begin position="117"/>
        <end position="253"/>
    </location>
</feature>
<protein>
    <submittedName>
        <fullName evidence="2">Uncharacterized protein</fullName>
    </submittedName>
</protein>
<evidence type="ECO:0000313" key="3">
    <source>
        <dbReference type="Proteomes" id="UP000030108"/>
    </source>
</evidence>
<sequence>MMAENVTLGQLNLANNAFYAPALPVGSHYLSYRQPVAPAAWPAQKQPAAAPGPHNALARPPFNPHHPLSVPNPPNPLAPAIPISGQPHEPRPATLPYRMIHGPLQAERLEMHDAKALEKARQENDKAVEKEQREQKRREDRERKEQEKEEDRMRKEADKQQREEEWAAKEKKKQEEKMAREKRAEEKAEEKTRREKEKAEEKERKEREKALTAENKKSKAAAPKSEGDRSTRRTAGDSDAEIDAAGKSVTNGDIKPIIMNPSTKTWSEQEILDLVKYILSVWANFKLKQAPTFRFISKYILHGSKDKDQVANQWNNLWKKFKACIQLEDQDSDVEVLNDEPPKEDAKKKVAKKAKEKINGFTESQLDAFEQTEVYRLILEVVGSDPEVAKTEEFDSAQLFSDSKDTNRSLKSPSSKSGSSDMTGMLEKTFHVVTTSMAGITESRKAAAEAATRREEREVVAAEAERNYRERQYNLDERRLRIDEDEHQNAQWDRVHTYLKSGDAMLVARGRRLAARLEREELAKEAEMADKVQMKD</sequence>
<dbReference type="AlphaFoldDB" id="X8IZF3"/>
<organism evidence="2 3">
    <name type="scientific">Rhizoctonia solani AG-3 Rhs1AP</name>
    <dbReference type="NCBI Taxonomy" id="1086054"/>
    <lineage>
        <taxon>Eukaryota</taxon>
        <taxon>Fungi</taxon>
        <taxon>Dikarya</taxon>
        <taxon>Basidiomycota</taxon>
        <taxon>Agaricomycotina</taxon>
        <taxon>Agaricomycetes</taxon>
        <taxon>Cantharellales</taxon>
        <taxon>Ceratobasidiaceae</taxon>
        <taxon>Rhizoctonia</taxon>
    </lineage>
</organism>
<feature type="compositionally biased region" description="Low complexity" evidence="1">
    <location>
        <begin position="43"/>
        <end position="53"/>
    </location>
</feature>
<comment type="caution">
    <text evidence="2">The sequence shown here is derived from an EMBL/GenBank/DDBJ whole genome shotgun (WGS) entry which is preliminary data.</text>
</comment>
<feature type="compositionally biased region" description="Low complexity" evidence="1">
    <location>
        <begin position="409"/>
        <end position="420"/>
    </location>
</feature>
<name>X8IZF3_9AGAM</name>
<feature type="region of interest" description="Disordered" evidence="1">
    <location>
        <begin position="43"/>
        <end position="96"/>
    </location>
</feature>
<dbReference type="Proteomes" id="UP000030108">
    <property type="component" value="Unassembled WGS sequence"/>
</dbReference>
<feature type="non-terminal residue" evidence="2">
    <location>
        <position position="536"/>
    </location>
</feature>
<evidence type="ECO:0000256" key="1">
    <source>
        <dbReference type="SAM" id="MobiDB-lite"/>
    </source>
</evidence>
<feature type="region of interest" description="Disordered" evidence="1">
    <location>
        <begin position="393"/>
        <end position="423"/>
    </location>
</feature>
<evidence type="ECO:0000313" key="2">
    <source>
        <dbReference type="EMBL" id="EUC55032.1"/>
    </source>
</evidence>
<feature type="compositionally biased region" description="Pro residues" evidence="1">
    <location>
        <begin position="70"/>
        <end position="79"/>
    </location>
</feature>
<feature type="compositionally biased region" description="Basic and acidic residues" evidence="1">
    <location>
        <begin position="117"/>
        <end position="217"/>
    </location>
</feature>
<feature type="compositionally biased region" description="Basic and acidic residues" evidence="1">
    <location>
        <begin position="225"/>
        <end position="236"/>
    </location>
</feature>
<proteinExistence type="predicted"/>
<dbReference type="EMBL" id="JATN01000322">
    <property type="protein sequence ID" value="EUC55032.1"/>
    <property type="molecule type" value="Genomic_DNA"/>
</dbReference>